<dbReference type="OrthoDB" id="541052at2759"/>
<keyword evidence="2" id="KW-0472">Membrane</keyword>
<keyword evidence="5" id="KW-1185">Reference proteome</keyword>
<dbReference type="AlphaFoldDB" id="A0A167ZAP9"/>
<feature type="domain" description="Glycosyl transferase CAP10" evidence="3">
    <location>
        <begin position="358"/>
        <end position="653"/>
    </location>
</feature>
<protein>
    <submittedName>
        <fullName evidence="4">Lipopolysaccharide-modifying protein</fullName>
    </submittedName>
</protein>
<evidence type="ECO:0000256" key="2">
    <source>
        <dbReference type="SAM" id="Phobius"/>
    </source>
</evidence>
<dbReference type="InterPro" id="IPR051091">
    <property type="entry name" value="O-Glucosyltr/Glycosyltrsf_90"/>
</dbReference>
<dbReference type="Proteomes" id="UP000078544">
    <property type="component" value="Unassembled WGS sequence"/>
</dbReference>
<organism evidence="4 5">
    <name type="scientific">Moelleriella libera RCEF 2490</name>
    <dbReference type="NCBI Taxonomy" id="1081109"/>
    <lineage>
        <taxon>Eukaryota</taxon>
        <taxon>Fungi</taxon>
        <taxon>Dikarya</taxon>
        <taxon>Ascomycota</taxon>
        <taxon>Pezizomycotina</taxon>
        <taxon>Sordariomycetes</taxon>
        <taxon>Hypocreomycetidae</taxon>
        <taxon>Hypocreales</taxon>
        <taxon>Clavicipitaceae</taxon>
        <taxon>Moelleriella</taxon>
    </lineage>
</organism>
<gene>
    <name evidence="4" type="ORF">AAL_06034</name>
</gene>
<feature type="transmembrane region" description="Helical" evidence="2">
    <location>
        <begin position="12"/>
        <end position="28"/>
    </location>
</feature>
<feature type="compositionally biased region" description="Polar residues" evidence="1">
    <location>
        <begin position="54"/>
        <end position="89"/>
    </location>
</feature>
<proteinExistence type="predicted"/>
<evidence type="ECO:0000313" key="4">
    <source>
        <dbReference type="EMBL" id="KZZ92408.1"/>
    </source>
</evidence>
<evidence type="ECO:0000256" key="1">
    <source>
        <dbReference type="SAM" id="MobiDB-lite"/>
    </source>
</evidence>
<name>A0A167ZAP9_9HYPO</name>
<evidence type="ECO:0000259" key="3">
    <source>
        <dbReference type="SMART" id="SM00672"/>
    </source>
</evidence>
<dbReference type="InterPro" id="IPR006598">
    <property type="entry name" value="CAP10"/>
</dbReference>
<evidence type="ECO:0000313" key="5">
    <source>
        <dbReference type="Proteomes" id="UP000078544"/>
    </source>
</evidence>
<keyword evidence="2" id="KW-0812">Transmembrane</keyword>
<sequence>MAPFPRRPSGFVRYGLVAIIILTALWMFRQTSDSFIRAGSSLQHTAIGSDKGASPSTDAPSSDRTTAQKPTGSTQKADASKTSPESASKPTPKKQDQTARPGTGKTLPAVESKGRHPIDKLIYDAQHRFAALTSGESKTLEEAAQAYRKRRGRHPPPYFNRWFEFAQAHNAMIVEDFFDQIYQDLEPFWGVDPAPMRREASQFEMTINVRDGVAKAGSEWPWTQIWLNMTKTVEHLLPDMDIALNAMDEPRLVVPWEDINRYVKNASKTVKLAKAKKMRNEFRPWPKPGTGVLSGQVAVQEWETDEFFWEIVRRGCPPDSAARQAPLQTLAGQTPEISNKFAEPHLYKGYVSNYTKSVQVCHQPDLQTLEGILIHPLSTKSTKTLFPMFGGSKLTVNNEILLPAPMYWQEEERFGGGDDHGIEWNEKDDKVIWRGVATGGKNTAENWRGFQRHRFVSMNNATKVSRVESGEDKPENFVLPDDVYGVQARKDSKLGPWINEFADVGFIDLMCDPPQDGLCNYTDFYYEPIKGLKMAEQYDCKFLPDVDGNSFSGRYLGFLRSTSLPIKATIFREWHDSRLVAWKHFVPMENRFGDYYGIMEYFLGYQGEGGHDKTAERIALEGKEWAEKVLRKEDMSVYILRLLLEYARVMDDDRESMGWVDDVLRNPSLERSWAWWW</sequence>
<dbReference type="PANTHER" id="PTHR12203:SF22">
    <property type="entry name" value="CAPSULE ASSOCIATED PROTEIN"/>
    <property type="match status" value="1"/>
</dbReference>
<reference evidence="4 5" key="1">
    <citation type="journal article" date="2016" name="Genome Biol. Evol.">
        <title>Divergent and convergent evolution of fungal pathogenicity.</title>
        <authorList>
            <person name="Shang Y."/>
            <person name="Xiao G."/>
            <person name="Zheng P."/>
            <person name="Cen K."/>
            <person name="Zhan S."/>
            <person name="Wang C."/>
        </authorList>
    </citation>
    <scope>NUCLEOTIDE SEQUENCE [LARGE SCALE GENOMIC DNA]</scope>
    <source>
        <strain evidence="4 5">RCEF 2490</strain>
    </source>
</reference>
<comment type="caution">
    <text evidence="4">The sequence shown here is derived from an EMBL/GenBank/DDBJ whole genome shotgun (WGS) entry which is preliminary data.</text>
</comment>
<keyword evidence="2" id="KW-1133">Transmembrane helix</keyword>
<dbReference type="EMBL" id="AZGY01000015">
    <property type="protein sequence ID" value="KZZ92408.1"/>
    <property type="molecule type" value="Genomic_DNA"/>
</dbReference>
<dbReference type="PANTHER" id="PTHR12203">
    <property type="entry name" value="KDEL LYS-ASP-GLU-LEU CONTAINING - RELATED"/>
    <property type="match status" value="1"/>
</dbReference>
<feature type="region of interest" description="Disordered" evidence="1">
    <location>
        <begin position="45"/>
        <end position="115"/>
    </location>
</feature>
<dbReference type="SMART" id="SM00672">
    <property type="entry name" value="CAP10"/>
    <property type="match status" value="1"/>
</dbReference>
<accession>A0A167ZAP9</accession>
<dbReference type="Pfam" id="PF05686">
    <property type="entry name" value="Glyco_transf_90"/>
    <property type="match status" value="1"/>
</dbReference>